<keyword evidence="1 3" id="KW-0812">Transmembrane</keyword>
<dbReference type="OrthoDB" id="411368at2"/>
<dbReference type="Pfam" id="PF07155">
    <property type="entry name" value="ECF-ribofla_trS"/>
    <property type="match status" value="1"/>
</dbReference>
<evidence type="ECO:0008006" key="6">
    <source>
        <dbReference type="Google" id="ProtNLM"/>
    </source>
</evidence>
<feature type="transmembrane region" description="Helical" evidence="3">
    <location>
        <begin position="14"/>
        <end position="35"/>
    </location>
</feature>
<dbReference type="GO" id="GO:0016020">
    <property type="term" value="C:membrane"/>
    <property type="evidence" value="ECO:0007669"/>
    <property type="project" value="InterPro"/>
</dbReference>
<keyword evidence="3" id="KW-0472">Membrane</keyword>
<evidence type="ECO:0000313" key="4">
    <source>
        <dbReference type="EMBL" id="KRL57025.1"/>
    </source>
</evidence>
<feature type="transmembrane region" description="Helical" evidence="3">
    <location>
        <begin position="131"/>
        <end position="158"/>
    </location>
</feature>
<sequence>MNDSFMSHQKLRRLTLTMMLVAVTVVISRIFLIPIPLTRGNVNLCDAGIFLTALSLGPREGATVGALTGFILDLLSGYAQYMFFSLAIHGIEGLVVGLLAAKFLGKAGQALVLCIGTLIMVSGYFGSDSLLYGISMGLIGIPANLIQGMVGAIVAFFLNDKIGGLLRR</sequence>
<dbReference type="EMBL" id="AZFF01000001">
    <property type="protein sequence ID" value="KRL57025.1"/>
    <property type="molecule type" value="Genomic_DNA"/>
</dbReference>
<dbReference type="Proteomes" id="UP000051999">
    <property type="component" value="Unassembled WGS sequence"/>
</dbReference>
<evidence type="ECO:0000256" key="1">
    <source>
        <dbReference type="ARBA" id="ARBA00022692"/>
    </source>
</evidence>
<comment type="caution">
    <text evidence="4">The sequence shown here is derived from an EMBL/GenBank/DDBJ whole genome shotgun (WGS) entry which is preliminary data.</text>
</comment>
<dbReference type="Gene3D" id="1.10.1760.20">
    <property type="match status" value="1"/>
</dbReference>
<dbReference type="AlphaFoldDB" id="A0A0R1RKN8"/>
<name>A0A0R1RKN8_9LACO</name>
<evidence type="ECO:0000313" key="5">
    <source>
        <dbReference type="Proteomes" id="UP000051999"/>
    </source>
</evidence>
<dbReference type="PANTHER" id="PTHR37815">
    <property type="entry name" value="UPF0397 PROTEIN BC_2624-RELATED"/>
    <property type="match status" value="1"/>
</dbReference>
<gene>
    <name evidence="4" type="ORF">FD35_GL000029</name>
</gene>
<dbReference type="eggNOG" id="COG4720">
    <property type="taxonomic scope" value="Bacteria"/>
</dbReference>
<dbReference type="PATRIC" id="fig|1114972.6.peg.29"/>
<keyword evidence="2 3" id="KW-1133">Transmembrane helix</keyword>
<evidence type="ECO:0000256" key="3">
    <source>
        <dbReference type="SAM" id="Phobius"/>
    </source>
</evidence>
<reference evidence="4 5" key="1">
    <citation type="journal article" date="2015" name="Genome Announc.">
        <title>Expanding the biotechnology potential of lactobacilli through comparative genomics of 213 strains and associated genera.</title>
        <authorList>
            <person name="Sun Z."/>
            <person name="Harris H.M."/>
            <person name="McCann A."/>
            <person name="Guo C."/>
            <person name="Argimon S."/>
            <person name="Zhang W."/>
            <person name="Yang X."/>
            <person name="Jeffery I.B."/>
            <person name="Cooney J.C."/>
            <person name="Kagawa T.F."/>
            <person name="Liu W."/>
            <person name="Song Y."/>
            <person name="Salvetti E."/>
            <person name="Wrobel A."/>
            <person name="Rasinkangas P."/>
            <person name="Parkhill J."/>
            <person name="Rea M.C."/>
            <person name="O'Sullivan O."/>
            <person name="Ritari J."/>
            <person name="Douillard F.P."/>
            <person name="Paul Ross R."/>
            <person name="Yang R."/>
            <person name="Briner A.E."/>
            <person name="Felis G.E."/>
            <person name="de Vos W.M."/>
            <person name="Barrangou R."/>
            <person name="Klaenhammer T.R."/>
            <person name="Caufield P.W."/>
            <person name="Cui Y."/>
            <person name="Zhang H."/>
            <person name="O'Toole P.W."/>
        </authorList>
    </citation>
    <scope>NUCLEOTIDE SEQUENCE [LARGE SCALE GENOMIC DNA]</scope>
    <source>
        <strain evidence="4 5">DSM 15814</strain>
    </source>
</reference>
<feature type="transmembrane region" description="Helical" evidence="3">
    <location>
        <begin position="78"/>
        <end position="100"/>
    </location>
</feature>
<dbReference type="PANTHER" id="PTHR37815:SF3">
    <property type="entry name" value="UPF0397 PROTEIN SPR0429"/>
    <property type="match status" value="1"/>
</dbReference>
<organism evidence="4 5">
    <name type="scientific">Furfurilactobacillus rossiae DSM 15814</name>
    <dbReference type="NCBI Taxonomy" id="1114972"/>
    <lineage>
        <taxon>Bacteria</taxon>
        <taxon>Bacillati</taxon>
        <taxon>Bacillota</taxon>
        <taxon>Bacilli</taxon>
        <taxon>Lactobacillales</taxon>
        <taxon>Lactobacillaceae</taxon>
        <taxon>Furfurilactobacillus</taxon>
    </lineage>
</organism>
<evidence type="ECO:0000256" key="2">
    <source>
        <dbReference type="ARBA" id="ARBA00022989"/>
    </source>
</evidence>
<dbReference type="RefSeq" id="WP_017262077.1">
    <property type="nucleotide sequence ID" value="NZ_AUAW01000001.1"/>
</dbReference>
<dbReference type="InterPro" id="IPR009825">
    <property type="entry name" value="ECF_substrate-spec-like"/>
</dbReference>
<feature type="transmembrane region" description="Helical" evidence="3">
    <location>
        <begin position="107"/>
        <end position="125"/>
    </location>
</feature>
<dbReference type="STRING" id="1114972.FD35_GL000029"/>
<protein>
    <recommendedName>
        <fullName evidence="6">ECF transporter S component</fullName>
    </recommendedName>
</protein>
<proteinExistence type="predicted"/>
<keyword evidence="5" id="KW-1185">Reference proteome</keyword>
<accession>A0A0R1RKN8</accession>